<dbReference type="EMBL" id="LAZR01028794">
    <property type="protein sequence ID" value="KKL61521.1"/>
    <property type="molecule type" value="Genomic_DNA"/>
</dbReference>
<reference evidence="2" key="1">
    <citation type="journal article" date="2015" name="Nature">
        <title>Complex archaea that bridge the gap between prokaryotes and eukaryotes.</title>
        <authorList>
            <person name="Spang A."/>
            <person name="Saw J.H."/>
            <person name="Jorgensen S.L."/>
            <person name="Zaremba-Niedzwiedzka K."/>
            <person name="Martijn J."/>
            <person name="Lind A.E."/>
            <person name="van Eijk R."/>
            <person name="Schleper C."/>
            <person name="Guy L."/>
            <person name="Ettema T.J."/>
        </authorList>
    </citation>
    <scope>NUCLEOTIDE SEQUENCE</scope>
</reference>
<keyword evidence="1" id="KW-0472">Membrane</keyword>
<feature type="transmembrane region" description="Helical" evidence="1">
    <location>
        <begin position="88"/>
        <end position="105"/>
    </location>
</feature>
<feature type="transmembrane region" description="Helical" evidence="1">
    <location>
        <begin position="33"/>
        <end position="53"/>
    </location>
</feature>
<dbReference type="AlphaFoldDB" id="A0A0F9E5M1"/>
<evidence type="ECO:0000313" key="2">
    <source>
        <dbReference type="EMBL" id="KKL61521.1"/>
    </source>
</evidence>
<accession>A0A0F9E5M1</accession>
<keyword evidence="1" id="KW-0812">Transmembrane</keyword>
<keyword evidence="1" id="KW-1133">Transmembrane helix</keyword>
<name>A0A0F9E5M1_9ZZZZ</name>
<sequence length="132" mass="14107">MSIQGIIGNNTVRKRSFASIPYITKNISKSSHIAITLLALSNIITAVTAGPIAGNIGYWSAKGLSFLGLSIASTIGGIFLAKRFSGQASLVTLSVIGGIMVAFFVETEMNKPYIEETAMTVRDFFTTISWLP</sequence>
<evidence type="ECO:0000256" key="1">
    <source>
        <dbReference type="SAM" id="Phobius"/>
    </source>
</evidence>
<proteinExistence type="predicted"/>
<organism evidence="2">
    <name type="scientific">marine sediment metagenome</name>
    <dbReference type="NCBI Taxonomy" id="412755"/>
    <lineage>
        <taxon>unclassified sequences</taxon>
        <taxon>metagenomes</taxon>
        <taxon>ecological metagenomes</taxon>
    </lineage>
</organism>
<protein>
    <submittedName>
        <fullName evidence="2">Uncharacterized protein</fullName>
    </submittedName>
</protein>
<gene>
    <name evidence="2" type="ORF">LCGC14_2194490</name>
</gene>
<feature type="transmembrane region" description="Helical" evidence="1">
    <location>
        <begin position="59"/>
        <end position="81"/>
    </location>
</feature>
<comment type="caution">
    <text evidence="2">The sequence shown here is derived from an EMBL/GenBank/DDBJ whole genome shotgun (WGS) entry which is preliminary data.</text>
</comment>